<gene>
    <name evidence="1" type="ORF">PY06729</name>
</gene>
<dbReference type="EMBL" id="AABL01002323">
    <property type="protein sequence ID" value="EAA19008.1"/>
    <property type="molecule type" value="Genomic_DNA"/>
</dbReference>
<organism evidence="1 2">
    <name type="scientific">Plasmodium yoelii yoelii</name>
    <dbReference type="NCBI Taxonomy" id="73239"/>
    <lineage>
        <taxon>Eukaryota</taxon>
        <taxon>Sar</taxon>
        <taxon>Alveolata</taxon>
        <taxon>Apicomplexa</taxon>
        <taxon>Aconoidasida</taxon>
        <taxon>Haemosporida</taxon>
        <taxon>Plasmodiidae</taxon>
        <taxon>Plasmodium</taxon>
        <taxon>Plasmodium (Vinckeia)</taxon>
    </lineage>
</organism>
<dbReference type="PaxDb" id="73239-Q7R9Y0"/>
<comment type="caution">
    <text evidence="1">The sequence shown here is derived from an EMBL/GenBank/DDBJ whole genome shotgun (WGS) entry which is preliminary data.</text>
</comment>
<proteinExistence type="predicted"/>
<sequence>FRFSFRFSFALNCLLLISFYE</sequence>
<dbReference type="Proteomes" id="UP000008553">
    <property type="component" value="Unassembled WGS sequence"/>
</dbReference>
<protein>
    <submittedName>
        <fullName evidence="1">Uncharacterized protein</fullName>
    </submittedName>
</protein>
<keyword evidence="2" id="KW-1185">Reference proteome</keyword>
<dbReference type="InParanoid" id="Q7R9Y0"/>
<evidence type="ECO:0000313" key="1">
    <source>
        <dbReference type="EMBL" id="EAA19008.1"/>
    </source>
</evidence>
<name>Q7R9Y0_PLAYO</name>
<accession>Q7R9Y0</accession>
<dbReference type="AlphaFoldDB" id="Q7R9Y0"/>
<feature type="non-terminal residue" evidence="1">
    <location>
        <position position="1"/>
    </location>
</feature>
<reference evidence="1 2" key="1">
    <citation type="journal article" date="2002" name="Nature">
        <title>Genome sequence and comparative analysis of the model rodent malaria parasite Plasmodium yoelii yoelii.</title>
        <authorList>
            <person name="Carlton J.M."/>
            <person name="Angiuoli S.V."/>
            <person name="Suh B.B."/>
            <person name="Kooij T.W."/>
            <person name="Pertea M."/>
            <person name="Silva J.C."/>
            <person name="Ermolaeva M.D."/>
            <person name="Allen J.E."/>
            <person name="Selengut J.D."/>
            <person name="Koo H.L."/>
            <person name="Peterson J.D."/>
            <person name="Pop M."/>
            <person name="Kosack D.S."/>
            <person name="Shumway M.F."/>
            <person name="Bidwell S.L."/>
            <person name="Shallom S.J."/>
            <person name="van Aken S.E."/>
            <person name="Riedmuller S.B."/>
            <person name="Feldblyum T.V."/>
            <person name="Cho J.K."/>
            <person name="Quackenbush J."/>
            <person name="Sedegah M."/>
            <person name="Shoaibi A."/>
            <person name="Cummings L.M."/>
            <person name="Florens L."/>
            <person name="Yates J.R."/>
            <person name="Raine J.D."/>
            <person name="Sinden R.E."/>
            <person name="Harris M.A."/>
            <person name="Cunningham D.A."/>
            <person name="Preiser P.R."/>
            <person name="Bergman L.W."/>
            <person name="Vaidya A.B."/>
            <person name="van Lin L.H."/>
            <person name="Janse C.J."/>
            <person name="Waters A.P."/>
            <person name="Smith H.O."/>
            <person name="White O.R."/>
            <person name="Salzberg S.L."/>
            <person name="Venter J.C."/>
            <person name="Fraser C.M."/>
            <person name="Hoffman S.L."/>
            <person name="Gardner M.J."/>
            <person name="Carucci D.J."/>
        </authorList>
    </citation>
    <scope>NUCLEOTIDE SEQUENCE [LARGE SCALE GENOMIC DNA]</scope>
    <source>
        <strain evidence="1 2">17XNL</strain>
    </source>
</reference>
<evidence type="ECO:0000313" key="2">
    <source>
        <dbReference type="Proteomes" id="UP000008553"/>
    </source>
</evidence>